<evidence type="ECO:0000256" key="5">
    <source>
        <dbReference type="ARBA" id="ARBA00022989"/>
    </source>
</evidence>
<sequence length="300" mass="33843">MIVPRNAQLGRMVRSLGWPLALFLVWDFAVVVSYVTLHHDLRLYLPVLPLSLLGSALVLFLGFRNNSAYARWWEARTLWGATVNASRSFGRQVLSFIPDTPATVPFKREVVQRQIAYVHALRCALRRQDCWDEIGRHVPGDELTRLKGMNNLPNAILAIAASRLAHARAQGWIDSIQQTRLEATMVDLSNAQGGMERIKNTPLPRQYTFFPRFFVHVFCVLLPVGLVESLGFYTPLASFVVGFMLLAIEQIGDDIQDPFENTVNDVPLTAICRTIEIDLLQSIGDMNTPPPARPEHDVLW</sequence>
<dbReference type="PANTHER" id="PTHR33281:SF19">
    <property type="entry name" value="VOLTAGE-DEPENDENT ANION CHANNEL-FORMING PROTEIN YNEE"/>
    <property type="match status" value="1"/>
</dbReference>
<accession>A0ABV6JT88</accession>
<keyword evidence="7 9" id="KW-0472">Membrane</keyword>
<comment type="subcellular location">
    <subcellularLocation>
        <location evidence="1">Cell membrane</location>
        <topology evidence="1">Multi-pass membrane protein</topology>
    </subcellularLocation>
</comment>
<keyword evidence="3" id="KW-1003">Cell membrane</keyword>
<dbReference type="Proteomes" id="UP001589865">
    <property type="component" value="Unassembled WGS sequence"/>
</dbReference>
<evidence type="ECO:0000256" key="2">
    <source>
        <dbReference type="ARBA" id="ARBA00022448"/>
    </source>
</evidence>
<keyword evidence="4 9" id="KW-0812">Transmembrane</keyword>
<evidence type="ECO:0000256" key="9">
    <source>
        <dbReference type="SAM" id="Phobius"/>
    </source>
</evidence>
<dbReference type="Pfam" id="PF25539">
    <property type="entry name" value="Bestrophin_2"/>
    <property type="match status" value="1"/>
</dbReference>
<dbReference type="EMBL" id="JBHLUN010000008">
    <property type="protein sequence ID" value="MFC0408941.1"/>
    <property type="molecule type" value="Genomic_DNA"/>
</dbReference>
<proteinExistence type="inferred from homology"/>
<keyword evidence="11" id="KW-1185">Reference proteome</keyword>
<evidence type="ECO:0000256" key="8">
    <source>
        <dbReference type="ARBA" id="ARBA00034708"/>
    </source>
</evidence>
<evidence type="ECO:0000313" key="10">
    <source>
        <dbReference type="EMBL" id="MFC0408941.1"/>
    </source>
</evidence>
<gene>
    <name evidence="10" type="ORF">ACFFGY_11805</name>
</gene>
<protein>
    <submittedName>
        <fullName evidence="10">Bestrophin family protein</fullName>
    </submittedName>
</protein>
<name>A0ABV6JT88_9PROT</name>
<feature type="transmembrane region" description="Helical" evidence="9">
    <location>
        <begin position="207"/>
        <end position="224"/>
    </location>
</feature>
<feature type="transmembrane region" description="Helical" evidence="9">
    <location>
        <begin position="43"/>
        <end position="63"/>
    </location>
</feature>
<feature type="transmembrane region" description="Helical" evidence="9">
    <location>
        <begin position="16"/>
        <end position="37"/>
    </location>
</feature>
<evidence type="ECO:0000313" key="11">
    <source>
        <dbReference type="Proteomes" id="UP001589865"/>
    </source>
</evidence>
<dbReference type="RefSeq" id="WP_377044695.1">
    <property type="nucleotide sequence ID" value="NZ_JBHLUN010000008.1"/>
</dbReference>
<dbReference type="InterPro" id="IPR044669">
    <property type="entry name" value="YneE/VCCN1/2-like"/>
</dbReference>
<organism evidence="10 11">
    <name type="scientific">Roseomonas elaeocarpi</name>
    <dbReference type="NCBI Taxonomy" id="907779"/>
    <lineage>
        <taxon>Bacteria</taxon>
        <taxon>Pseudomonadati</taxon>
        <taxon>Pseudomonadota</taxon>
        <taxon>Alphaproteobacteria</taxon>
        <taxon>Acetobacterales</taxon>
        <taxon>Roseomonadaceae</taxon>
        <taxon>Roseomonas</taxon>
    </lineage>
</organism>
<comment type="caution">
    <text evidence="10">The sequence shown here is derived from an EMBL/GenBank/DDBJ whole genome shotgun (WGS) entry which is preliminary data.</text>
</comment>
<evidence type="ECO:0000256" key="7">
    <source>
        <dbReference type="ARBA" id="ARBA00023136"/>
    </source>
</evidence>
<reference evidence="10 11" key="1">
    <citation type="submission" date="2024-09" db="EMBL/GenBank/DDBJ databases">
        <authorList>
            <person name="Sun Q."/>
            <person name="Mori K."/>
        </authorList>
    </citation>
    <scope>NUCLEOTIDE SEQUENCE [LARGE SCALE GENOMIC DNA]</scope>
    <source>
        <strain evidence="10 11">TBRC 5777</strain>
    </source>
</reference>
<dbReference type="PANTHER" id="PTHR33281">
    <property type="entry name" value="UPF0187 PROTEIN YNEE"/>
    <property type="match status" value="1"/>
</dbReference>
<evidence type="ECO:0000256" key="6">
    <source>
        <dbReference type="ARBA" id="ARBA00023065"/>
    </source>
</evidence>
<evidence type="ECO:0000256" key="4">
    <source>
        <dbReference type="ARBA" id="ARBA00022692"/>
    </source>
</evidence>
<comment type="similarity">
    <text evidence="8">Belongs to the anion channel-forming bestrophin (TC 1.A.46) family.</text>
</comment>
<keyword evidence="5 9" id="KW-1133">Transmembrane helix</keyword>
<evidence type="ECO:0000256" key="3">
    <source>
        <dbReference type="ARBA" id="ARBA00022475"/>
    </source>
</evidence>
<keyword evidence="6" id="KW-0406">Ion transport</keyword>
<keyword evidence="2" id="KW-0813">Transport</keyword>
<evidence type="ECO:0000256" key="1">
    <source>
        <dbReference type="ARBA" id="ARBA00004651"/>
    </source>
</evidence>